<evidence type="ECO:0000256" key="5">
    <source>
        <dbReference type="ARBA" id="ARBA00023136"/>
    </source>
</evidence>
<feature type="transmembrane region" description="Helical" evidence="6">
    <location>
        <begin position="126"/>
        <end position="151"/>
    </location>
</feature>
<dbReference type="Gene3D" id="1.20.1250.20">
    <property type="entry name" value="MFS general substrate transporter like domains"/>
    <property type="match status" value="2"/>
</dbReference>
<comment type="caution">
    <text evidence="8">The sequence shown here is derived from an EMBL/GenBank/DDBJ whole genome shotgun (WGS) entry which is preliminary data.</text>
</comment>
<dbReference type="InterPro" id="IPR001927">
    <property type="entry name" value="Na/Gal_symport"/>
</dbReference>
<dbReference type="Proteomes" id="UP000323664">
    <property type="component" value="Unassembled WGS sequence"/>
</dbReference>
<accession>A0A5M9WZZ9</accession>
<dbReference type="GO" id="GO:0008643">
    <property type="term" value="P:carbohydrate transport"/>
    <property type="evidence" value="ECO:0007669"/>
    <property type="project" value="InterPro"/>
</dbReference>
<proteinExistence type="predicted"/>
<comment type="subcellular location">
    <subcellularLocation>
        <location evidence="1">Cell membrane</location>
        <topology evidence="1">Multi-pass membrane protein</topology>
    </subcellularLocation>
</comment>
<feature type="transmembrane region" description="Helical" evidence="6">
    <location>
        <begin position="253"/>
        <end position="274"/>
    </location>
</feature>
<dbReference type="GO" id="GO:0015293">
    <property type="term" value="F:symporter activity"/>
    <property type="evidence" value="ECO:0007669"/>
    <property type="project" value="InterPro"/>
</dbReference>
<keyword evidence="4 6" id="KW-1133">Transmembrane helix</keyword>
<feature type="domain" description="Major facilitator superfamily (MFS) profile" evidence="7">
    <location>
        <begin position="205"/>
        <end position="469"/>
    </location>
</feature>
<dbReference type="NCBIfam" id="TIGR00792">
    <property type="entry name" value="gph"/>
    <property type="match status" value="1"/>
</dbReference>
<evidence type="ECO:0000256" key="1">
    <source>
        <dbReference type="ARBA" id="ARBA00004651"/>
    </source>
</evidence>
<dbReference type="CDD" id="cd17332">
    <property type="entry name" value="MFS_MelB_like"/>
    <property type="match status" value="1"/>
</dbReference>
<keyword evidence="5 6" id="KW-0472">Membrane</keyword>
<reference evidence="8 9" key="1">
    <citation type="journal article" date="2019" name="J. Ind. Microbiol. Biotechnol.">
        <title>Paenibacillus amylolyticus 27C64 has a diverse set of carbohydrate-active enzymes and complete pectin deconstruction system.</title>
        <authorList>
            <person name="Keggi C."/>
            <person name="Doran-Peterson J."/>
        </authorList>
    </citation>
    <scope>NUCLEOTIDE SEQUENCE [LARGE SCALE GENOMIC DNA]</scope>
    <source>
        <strain evidence="8 9">27C64</strain>
    </source>
</reference>
<dbReference type="InterPro" id="IPR020846">
    <property type="entry name" value="MFS_dom"/>
</dbReference>
<dbReference type="EMBL" id="RIAS01000020">
    <property type="protein sequence ID" value="KAA8787257.1"/>
    <property type="molecule type" value="Genomic_DNA"/>
</dbReference>
<evidence type="ECO:0000256" key="2">
    <source>
        <dbReference type="ARBA" id="ARBA00022448"/>
    </source>
</evidence>
<dbReference type="RefSeq" id="WP_123066934.1">
    <property type="nucleotide sequence ID" value="NZ_RIAS01000020.1"/>
</dbReference>
<feature type="transmembrane region" description="Helical" evidence="6">
    <location>
        <begin position="388"/>
        <end position="408"/>
    </location>
</feature>
<dbReference type="PANTHER" id="PTHR11328:SF24">
    <property type="entry name" value="MAJOR FACILITATOR SUPERFAMILY (MFS) PROFILE DOMAIN-CONTAINING PROTEIN"/>
    <property type="match status" value="1"/>
</dbReference>
<dbReference type="SUPFAM" id="SSF103473">
    <property type="entry name" value="MFS general substrate transporter"/>
    <property type="match status" value="1"/>
</dbReference>
<dbReference type="InterPro" id="IPR036259">
    <property type="entry name" value="MFS_trans_sf"/>
</dbReference>
<evidence type="ECO:0000313" key="8">
    <source>
        <dbReference type="EMBL" id="KAA8787257.1"/>
    </source>
</evidence>
<dbReference type="OrthoDB" id="9764596at2"/>
<dbReference type="GO" id="GO:0005886">
    <property type="term" value="C:plasma membrane"/>
    <property type="evidence" value="ECO:0007669"/>
    <property type="project" value="UniProtKB-SubCell"/>
</dbReference>
<feature type="transmembrane region" description="Helical" evidence="6">
    <location>
        <begin position="286"/>
        <end position="306"/>
    </location>
</feature>
<evidence type="ECO:0000313" key="9">
    <source>
        <dbReference type="Proteomes" id="UP000323664"/>
    </source>
</evidence>
<dbReference type="Pfam" id="PF13347">
    <property type="entry name" value="MFS_2"/>
    <property type="match status" value="1"/>
</dbReference>
<dbReference type="PROSITE" id="PS50850">
    <property type="entry name" value="MFS"/>
    <property type="match status" value="1"/>
</dbReference>
<evidence type="ECO:0000259" key="7">
    <source>
        <dbReference type="PROSITE" id="PS50850"/>
    </source>
</evidence>
<feature type="transmembrane region" description="Helical" evidence="6">
    <location>
        <begin position="172"/>
        <end position="192"/>
    </location>
</feature>
<feature type="transmembrane region" description="Helical" evidence="6">
    <location>
        <begin position="342"/>
        <end position="367"/>
    </location>
</feature>
<dbReference type="AlphaFoldDB" id="A0A5M9WZZ9"/>
<protein>
    <recommendedName>
        <fullName evidence="7">Major facilitator superfamily (MFS) profile domain-containing protein</fullName>
    </recommendedName>
</protein>
<gene>
    <name evidence="8" type="ORF">EC604_25840</name>
</gene>
<keyword evidence="3 6" id="KW-0812">Transmembrane</keyword>
<sequence length="469" mass="50725">MGTIVNEQPIVTENAKPKQPEREIPTRRLLGDSMGQFGLNISSGLLGLITYYYTDVVGVSAAIVGTVLLLTKILDAFADVGMGVLVDRTKSKYGQARPWLRWMTIPMFVSLLLVFSVPDISPTGKIIYAVVTNLIFYILVYTPTSIPYSSLMALTTRNNYERSLMGIFRSAGGYLSGMIVAIAFIPMVTAMGGGRKEWTILAGVFAAVAAIGIFVAFLSNKEKYNNVQLDELGFFQDKVPLSQGLKMLFANKYWVQILIVMTVVNVLFALNVAAGSYFAKYIWGNVSLVGLMGAIGLIPVVIGFALSGPFIKRFGKRNTALGGIIIALIAAVIRLISPESIVLGLVCSIFQALGTIPLMAVGTALTTDTIEYGEWKFNKRLVGLTNSVIAFGSKVGTAIGTAMIGWFLALGGYVEQAATQGAGAKQAIIALNIYVPIVILLILAVALYKYKLDKEYPKIIQELDARKHS</sequence>
<keyword evidence="2" id="KW-0813">Transport</keyword>
<dbReference type="InterPro" id="IPR039672">
    <property type="entry name" value="MFS_2"/>
</dbReference>
<feature type="transmembrane region" description="Helical" evidence="6">
    <location>
        <begin position="428"/>
        <end position="448"/>
    </location>
</feature>
<feature type="transmembrane region" description="Helical" evidence="6">
    <location>
        <begin position="318"/>
        <end position="336"/>
    </location>
</feature>
<dbReference type="GO" id="GO:0006814">
    <property type="term" value="P:sodium ion transport"/>
    <property type="evidence" value="ECO:0007669"/>
    <property type="project" value="InterPro"/>
</dbReference>
<organism evidence="8 9">
    <name type="scientific">Paenibacillus amylolyticus</name>
    <dbReference type="NCBI Taxonomy" id="1451"/>
    <lineage>
        <taxon>Bacteria</taxon>
        <taxon>Bacillati</taxon>
        <taxon>Bacillota</taxon>
        <taxon>Bacilli</taxon>
        <taxon>Bacillales</taxon>
        <taxon>Paenibacillaceae</taxon>
        <taxon>Paenibacillus</taxon>
    </lineage>
</organism>
<evidence type="ECO:0000256" key="6">
    <source>
        <dbReference type="SAM" id="Phobius"/>
    </source>
</evidence>
<dbReference type="PANTHER" id="PTHR11328">
    <property type="entry name" value="MAJOR FACILITATOR SUPERFAMILY DOMAIN-CONTAINING PROTEIN"/>
    <property type="match status" value="1"/>
</dbReference>
<name>A0A5M9WZZ9_PAEAM</name>
<evidence type="ECO:0000256" key="3">
    <source>
        <dbReference type="ARBA" id="ARBA00022692"/>
    </source>
</evidence>
<feature type="transmembrane region" description="Helical" evidence="6">
    <location>
        <begin position="99"/>
        <end position="120"/>
    </location>
</feature>
<feature type="transmembrane region" description="Helical" evidence="6">
    <location>
        <begin position="198"/>
        <end position="218"/>
    </location>
</feature>
<feature type="transmembrane region" description="Helical" evidence="6">
    <location>
        <begin position="59"/>
        <end position="78"/>
    </location>
</feature>
<evidence type="ECO:0000256" key="4">
    <source>
        <dbReference type="ARBA" id="ARBA00022989"/>
    </source>
</evidence>